<organism evidence="4 5">
    <name type="scientific">Segatella baroniae F0067</name>
    <dbReference type="NCBI Taxonomy" id="1115809"/>
    <lineage>
        <taxon>Bacteria</taxon>
        <taxon>Pseudomonadati</taxon>
        <taxon>Bacteroidota</taxon>
        <taxon>Bacteroidia</taxon>
        <taxon>Bacteroidales</taxon>
        <taxon>Prevotellaceae</taxon>
        <taxon>Segatella</taxon>
    </lineage>
</organism>
<dbReference type="PATRIC" id="fig|1115809.3.peg.2174"/>
<accession>U2P2U6</accession>
<dbReference type="Proteomes" id="UP000016648">
    <property type="component" value="Unassembled WGS sequence"/>
</dbReference>
<dbReference type="GO" id="GO:0016779">
    <property type="term" value="F:nucleotidyltransferase activity"/>
    <property type="evidence" value="ECO:0007669"/>
    <property type="project" value="UniProtKB-KW"/>
</dbReference>
<gene>
    <name evidence="4" type="ORF">HMPREF9135_1404</name>
</gene>
<proteinExistence type="predicted"/>
<dbReference type="SUPFAM" id="SSF53448">
    <property type="entry name" value="Nucleotide-diphospho-sugar transferases"/>
    <property type="match status" value="1"/>
</dbReference>
<keyword evidence="2" id="KW-0548">Nucleotidyltransferase</keyword>
<keyword evidence="5" id="KW-1185">Reference proteome</keyword>
<dbReference type="Pfam" id="PF00483">
    <property type="entry name" value="NTP_transferase"/>
    <property type="match status" value="1"/>
</dbReference>
<evidence type="ECO:0000259" key="3">
    <source>
        <dbReference type="Pfam" id="PF00483"/>
    </source>
</evidence>
<dbReference type="AlphaFoldDB" id="U2P2U6"/>
<dbReference type="PANTHER" id="PTHR43584">
    <property type="entry name" value="NUCLEOTIDYL TRANSFERASE"/>
    <property type="match status" value="1"/>
</dbReference>
<evidence type="ECO:0000256" key="2">
    <source>
        <dbReference type="ARBA" id="ARBA00022695"/>
    </source>
</evidence>
<sequence>MMQAMIFAAGKGTRLKPLTDTMPKALVEVGGQPLIQRVILKLKEAGFSHLVVNVHHFAGQIIDFLQAHDNFGLDIKVSDETTGLLETGGGIKKACPLFRSDAPILIHNVDILSNVDLHKFYTLDPLVASRGFGESPRQVGATLLVSWRETQRYLIFDRDMLLVGWLHLGTGEVKSPHGWVRAARMPRTAEECKRMNRQPAAALSEQSILRFYAFSGIHSFSPTLFPLMDDCPEKFPIMDFYLQNCHKQPIRGYLKEDLRLMDVGKLDTLKEAESFLTTL</sequence>
<protein>
    <submittedName>
        <fullName evidence="4">MobA-like NTP transferase domain protein</fullName>
    </submittedName>
</protein>
<dbReference type="InterPro" id="IPR050065">
    <property type="entry name" value="GlmU-like"/>
</dbReference>
<dbReference type="PANTHER" id="PTHR43584:SF8">
    <property type="entry name" value="N-ACETYLMURAMATE ALPHA-1-PHOSPHATE URIDYLYLTRANSFERASE"/>
    <property type="match status" value="1"/>
</dbReference>
<comment type="caution">
    <text evidence="4">The sequence shown here is derived from an EMBL/GenBank/DDBJ whole genome shotgun (WGS) entry which is preliminary data.</text>
</comment>
<dbReference type="EMBL" id="AWEY01000038">
    <property type="protein sequence ID" value="ERK38481.1"/>
    <property type="molecule type" value="Genomic_DNA"/>
</dbReference>
<dbReference type="RefSeq" id="WP_021590472.1">
    <property type="nucleotide sequence ID" value="NZ_AWEY01000038.1"/>
</dbReference>
<reference evidence="4 5" key="1">
    <citation type="submission" date="2013-08" db="EMBL/GenBank/DDBJ databases">
        <authorList>
            <person name="Durkin A.S."/>
            <person name="Haft D.R."/>
            <person name="McCorrison J."/>
            <person name="Torralba M."/>
            <person name="Gillis M."/>
            <person name="Haft D.H."/>
            <person name="Methe B."/>
            <person name="Sutton G."/>
            <person name="Nelson K.E."/>
        </authorList>
    </citation>
    <scope>NUCLEOTIDE SEQUENCE [LARGE SCALE GENOMIC DNA]</scope>
    <source>
        <strain evidence="4 5">F0067</strain>
    </source>
</reference>
<feature type="domain" description="Nucleotidyl transferase" evidence="3">
    <location>
        <begin position="4"/>
        <end position="120"/>
    </location>
</feature>
<evidence type="ECO:0000313" key="5">
    <source>
        <dbReference type="Proteomes" id="UP000016648"/>
    </source>
</evidence>
<evidence type="ECO:0000313" key="4">
    <source>
        <dbReference type="EMBL" id="ERK38481.1"/>
    </source>
</evidence>
<keyword evidence="1 4" id="KW-0808">Transferase</keyword>
<name>U2P2U6_9BACT</name>
<dbReference type="InterPro" id="IPR029044">
    <property type="entry name" value="Nucleotide-diphossugar_trans"/>
</dbReference>
<dbReference type="InterPro" id="IPR005835">
    <property type="entry name" value="NTP_transferase_dom"/>
</dbReference>
<dbReference type="Gene3D" id="3.90.550.10">
    <property type="entry name" value="Spore Coat Polysaccharide Biosynthesis Protein SpsA, Chain A"/>
    <property type="match status" value="1"/>
</dbReference>
<evidence type="ECO:0000256" key="1">
    <source>
        <dbReference type="ARBA" id="ARBA00022679"/>
    </source>
</evidence>